<feature type="domain" description="HDAg" evidence="3">
    <location>
        <begin position="89"/>
        <end position="258"/>
    </location>
</feature>
<dbReference type="GO" id="GO:0003746">
    <property type="term" value="F:translation elongation factor activity"/>
    <property type="evidence" value="ECO:0007669"/>
    <property type="project" value="UniProtKB-KW"/>
</dbReference>
<dbReference type="FunCoup" id="E2B2V6">
    <property type="interactions" value="1586"/>
</dbReference>
<evidence type="ECO:0000256" key="2">
    <source>
        <dbReference type="SAM" id="MobiDB-lite"/>
    </source>
</evidence>
<feature type="coiled-coil region" evidence="1">
    <location>
        <begin position="270"/>
        <end position="299"/>
    </location>
</feature>
<accession>E2B2V6</accession>
<reference evidence="4 5" key="1">
    <citation type="journal article" date="2010" name="Science">
        <title>Genomic comparison of the ants Camponotus floridanus and Harpegnathos saltator.</title>
        <authorList>
            <person name="Bonasio R."/>
            <person name="Zhang G."/>
            <person name="Ye C."/>
            <person name="Mutti N.S."/>
            <person name="Fang X."/>
            <person name="Qin N."/>
            <person name="Donahue G."/>
            <person name="Yang P."/>
            <person name="Li Q."/>
            <person name="Li C."/>
            <person name="Zhang P."/>
            <person name="Huang Z."/>
            <person name="Berger S.L."/>
            <person name="Reinberg D."/>
            <person name="Wang J."/>
            <person name="Liebig J."/>
        </authorList>
    </citation>
    <scope>NUCLEOTIDE SEQUENCE [LARGE SCALE GENOMIC DNA]</scope>
    <source>
        <strain evidence="4 5">R22 G/1</strain>
    </source>
</reference>
<evidence type="ECO:0000256" key="1">
    <source>
        <dbReference type="SAM" id="Coils"/>
    </source>
</evidence>
<dbReference type="GO" id="GO:0032021">
    <property type="term" value="C:NELF complex"/>
    <property type="evidence" value="ECO:0007669"/>
    <property type="project" value="TreeGrafter"/>
</dbReference>
<feature type="region of interest" description="Disordered" evidence="2">
    <location>
        <begin position="511"/>
        <end position="532"/>
    </location>
</feature>
<dbReference type="PROSITE" id="PS51838">
    <property type="entry name" value="HDAG"/>
    <property type="match status" value="1"/>
</dbReference>
<keyword evidence="5" id="KW-1185">Reference proteome</keyword>
<keyword evidence="1" id="KW-0175">Coiled coil</keyword>
<evidence type="ECO:0000313" key="5">
    <source>
        <dbReference type="Proteomes" id="UP000008237"/>
    </source>
</evidence>
<dbReference type="InParanoid" id="E2B2V6"/>
<dbReference type="Pfam" id="PF23553">
    <property type="entry name" value="NELF-A_N"/>
    <property type="match status" value="1"/>
</dbReference>
<evidence type="ECO:0000259" key="3">
    <source>
        <dbReference type="PROSITE" id="PS51838"/>
    </source>
</evidence>
<proteinExistence type="predicted"/>
<dbReference type="PANTHER" id="PTHR13328">
    <property type="entry name" value="NEGATIVE ELONGATION FACTOR A NELF-A"/>
    <property type="match status" value="1"/>
</dbReference>
<dbReference type="OrthoDB" id="2135488at2759"/>
<protein>
    <submittedName>
        <fullName evidence="4">Negative elongation factor A</fullName>
    </submittedName>
</protein>
<dbReference type="InterPro" id="IPR052828">
    <property type="entry name" value="NELF-A_domain"/>
</dbReference>
<feature type="compositionally biased region" description="Low complexity" evidence="2">
    <location>
        <begin position="226"/>
        <end position="243"/>
    </location>
</feature>
<keyword evidence="4" id="KW-0251">Elongation factor</keyword>
<dbReference type="STRING" id="610380.E2B2V6"/>
<dbReference type="Proteomes" id="UP000008237">
    <property type="component" value="Unassembled WGS sequence"/>
</dbReference>
<dbReference type="EMBL" id="GL445250">
    <property type="protein sequence ID" value="EFN89925.1"/>
    <property type="molecule type" value="Genomic_DNA"/>
</dbReference>
<dbReference type="InterPro" id="IPR056557">
    <property type="entry name" value="NELF-A_N"/>
</dbReference>
<dbReference type="InterPro" id="IPR037517">
    <property type="entry name" value="HDAG_dom"/>
</dbReference>
<feature type="region of interest" description="Disordered" evidence="2">
    <location>
        <begin position="186"/>
        <end position="252"/>
    </location>
</feature>
<organism evidence="5">
    <name type="scientific">Harpegnathos saltator</name>
    <name type="common">Jerdon's jumping ant</name>
    <dbReference type="NCBI Taxonomy" id="610380"/>
    <lineage>
        <taxon>Eukaryota</taxon>
        <taxon>Metazoa</taxon>
        <taxon>Ecdysozoa</taxon>
        <taxon>Arthropoda</taxon>
        <taxon>Hexapoda</taxon>
        <taxon>Insecta</taxon>
        <taxon>Pterygota</taxon>
        <taxon>Neoptera</taxon>
        <taxon>Endopterygota</taxon>
        <taxon>Hymenoptera</taxon>
        <taxon>Apocrita</taxon>
        <taxon>Aculeata</taxon>
        <taxon>Formicoidea</taxon>
        <taxon>Formicidae</taxon>
        <taxon>Ponerinae</taxon>
        <taxon>Ponerini</taxon>
        <taxon>Harpegnathos</taxon>
    </lineage>
</organism>
<gene>
    <name evidence="4" type="ORF">EAI_15224</name>
</gene>
<dbReference type="GO" id="GO:0034244">
    <property type="term" value="P:negative regulation of transcription elongation by RNA polymerase II"/>
    <property type="evidence" value="ECO:0007669"/>
    <property type="project" value="TreeGrafter"/>
</dbReference>
<feature type="compositionally biased region" description="Polar residues" evidence="2">
    <location>
        <begin position="186"/>
        <end position="198"/>
    </location>
</feature>
<dbReference type="AlphaFoldDB" id="E2B2V6"/>
<keyword evidence="4" id="KW-0648">Protein biosynthesis</keyword>
<evidence type="ECO:0000313" key="4">
    <source>
        <dbReference type="EMBL" id="EFN89925.1"/>
    </source>
</evidence>
<dbReference type="PANTHER" id="PTHR13328:SF4">
    <property type="entry name" value="NEGATIVE ELONGATION FACTOR A"/>
    <property type="match status" value="1"/>
</dbReference>
<name>E2B2V6_HARSA</name>
<dbReference type="OMA" id="PLECHYL"/>
<sequence>MANVRDSDTSLWLHNKLGTSNDSWTGSSICSQLNAEVLRNIKDCFPDLQTQVKLKLLLSFFHIPRRNVEEWRVELEEIIEVAILDGELWVSMLSEAMKTFPSTGSLNTDISDLEEHRPIFGELVNDLRKLLKKQNDPAMLPLECHYLNKTALTSVVGQQPTPVKHFTLKRKPKSAALRAELLQKSTDAANNLKKSTAPTVPVRSRGMPRKMTDTTPLKGIPSRVPTSGFRSSSLTSSTMSNRTPISSRMRKDGGIKLLDINEQPLGYAQAKKRKKMLELEEQQKKVAEAQAAAAAAASATAVSPVVETPVTPEYAQGLAPINPPATPVAPVVTTQSYVAPNTPSSIVVTTASTTSTTLTTPTTPTTVLPVVTTTVITPVETTPVAVQTVRPTQTVTQIRIQTTTQPGVAANTRKGLSLTREQMLEAQEMFRTANKVTRPEKALILGFMAGSRDNPCPKLGNIVTVMLSENVEEVTQADGTTVQMLVETHFQMNYMNGEWKRIKKNRRVVTEETATASASTAPAPSATATASN</sequence>